<protein>
    <submittedName>
        <fullName evidence="3">Uncharacterized protein</fullName>
    </submittedName>
</protein>
<proteinExistence type="predicted"/>
<evidence type="ECO:0000313" key="3">
    <source>
        <dbReference type="EMBL" id="KAF9752504.1"/>
    </source>
</evidence>
<feature type="compositionally biased region" description="Basic residues" evidence="1">
    <location>
        <begin position="56"/>
        <end position="68"/>
    </location>
</feature>
<gene>
    <name evidence="3" type="ORF">IM811_014298</name>
</gene>
<comment type="caution">
    <text evidence="3">The sequence shown here is derived from an EMBL/GenBank/DDBJ whole genome shotgun (WGS) entry which is preliminary data.</text>
</comment>
<evidence type="ECO:0000256" key="1">
    <source>
        <dbReference type="SAM" id="MobiDB-lite"/>
    </source>
</evidence>
<dbReference type="AlphaFoldDB" id="A0A8H7NB24"/>
<sequence length="154" mass="16815">MQPPKFLVAVYLLLVGSAFALRAATRHAAGLTATDARDLNQRRTTLSQRAPPIHVAKTRVRTRPKRTKGWSGKRDKKQKPPKKPAPAPGPPSKDLLRGGKCGKAPGDSPGHCLFTINGKRQFLDCCPEEKLKCKVSNTPCNEIPGKKCARCQQP</sequence>
<dbReference type="EMBL" id="JADCTT010000005">
    <property type="protein sequence ID" value="KAF9752504.1"/>
    <property type="molecule type" value="Genomic_DNA"/>
</dbReference>
<accession>A0A8H7NB24</accession>
<feature type="chain" id="PRO_5034520866" evidence="2">
    <location>
        <begin position="21"/>
        <end position="154"/>
    </location>
</feature>
<reference evidence="3" key="1">
    <citation type="submission" date="2020-10" db="EMBL/GenBank/DDBJ databases">
        <title>High-Quality Genome Resource of Clonostachys rosea strain S41 by Oxford Nanopore Long-Read Sequencing.</title>
        <authorList>
            <person name="Wang H."/>
        </authorList>
    </citation>
    <scope>NUCLEOTIDE SEQUENCE</scope>
    <source>
        <strain evidence="3">S41</strain>
    </source>
</reference>
<keyword evidence="2" id="KW-0732">Signal</keyword>
<evidence type="ECO:0000313" key="4">
    <source>
        <dbReference type="Proteomes" id="UP000616885"/>
    </source>
</evidence>
<dbReference type="Proteomes" id="UP000616885">
    <property type="component" value="Unassembled WGS sequence"/>
</dbReference>
<feature type="region of interest" description="Disordered" evidence="1">
    <location>
        <begin position="40"/>
        <end position="102"/>
    </location>
</feature>
<feature type="signal peptide" evidence="2">
    <location>
        <begin position="1"/>
        <end position="20"/>
    </location>
</feature>
<organism evidence="3 4">
    <name type="scientific">Bionectria ochroleuca</name>
    <name type="common">Gliocladium roseum</name>
    <dbReference type="NCBI Taxonomy" id="29856"/>
    <lineage>
        <taxon>Eukaryota</taxon>
        <taxon>Fungi</taxon>
        <taxon>Dikarya</taxon>
        <taxon>Ascomycota</taxon>
        <taxon>Pezizomycotina</taxon>
        <taxon>Sordariomycetes</taxon>
        <taxon>Hypocreomycetidae</taxon>
        <taxon>Hypocreales</taxon>
        <taxon>Bionectriaceae</taxon>
        <taxon>Clonostachys</taxon>
    </lineage>
</organism>
<evidence type="ECO:0000256" key="2">
    <source>
        <dbReference type="SAM" id="SignalP"/>
    </source>
</evidence>
<name>A0A8H7NB24_BIOOC</name>